<dbReference type="EC" id="2.3.1.-" evidence="6"/>
<evidence type="ECO:0000313" key="9">
    <source>
        <dbReference type="Proteomes" id="UP000771736"/>
    </source>
</evidence>
<reference evidence="8" key="1">
    <citation type="submission" date="2020-04" db="EMBL/GenBank/DDBJ databases">
        <title>Deep metagenomics examines the oral microbiome during advanced dental caries in children, revealing novel taxa and co-occurrences with host molecules.</title>
        <authorList>
            <person name="Baker J.L."/>
            <person name="Morton J.T."/>
            <person name="Dinis M."/>
            <person name="Alvarez R."/>
            <person name="Tran N.C."/>
            <person name="Knight R."/>
            <person name="Edlund A."/>
        </authorList>
    </citation>
    <scope>NUCLEOTIDE SEQUENCE</scope>
    <source>
        <strain evidence="8">JCVI_44_bin.5</strain>
    </source>
</reference>
<dbReference type="AlphaFoldDB" id="A0A930HM40"/>
<dbReference type="FunFam" id="2.160.10.10:FF:000025">
    <property type="entry name" value="Hexapeptide-repeat containing-acetyltransferase"/>
    <property type="match status" value="1"/>
</dbReference>
<dbReference type="EMBL" id="JABZSJ010000019">
    <property type="protein sequence ID" value="MBF1384186.1"/>
    <property type="molecule type" value="Genomic_DNA"/>
</dbReference>
<dbReference type="SUPFAM" id="SSF51161">
    <property type="entry name" value="Trimeric LpxA-like enzymes"/>
    <property type="match status" value="1"/>
</dbReference>
<evidence type="ECO:0000256" key="3">
    <source>
        <dbReference type="ARBA" id="ARBA00022737"/>
    </source>
</evidence>
<comment type="caution">
    <text evidence="8">The sequence shown here is derived from an EMBL/GenBank/DDBJ whole genome shotgun (WGS) entry which is preliminary data.</text>
</comment>
<keyword evidence="3" id="KW-0677">Repeat</keyword>
<feature type="domain" description="Maltose/galactoside acetyltransferase" evidence="7">
    <location>
        <begin position="4"/>
        <end position="58"/>
    </location>
</feature>
<keyword evidence="4 6" id="KW-0012">Acyltransferase</keyword>
<dbReference type="PANTHER" id="PTHR43017">
    <property type="entry name" value="GALACTOSIDE O-ACETYLTRANSFERASE"/>
    <property type="match status" value="1"/>
</dbReference>
<evidence type="ECO:0000256" key="5">
    <source>
        <dbReference type="ARBA" id="ARBA00055587"/>
    </source>
</evidence>
<dbReference type="Gene3D" id="2.160.10.10">
    <property type="entry name" value="Hexapeptide repeat proteins"/>
    <property type="match status" value="1"/>
</dbReference>
<protein>
    <recommendedName>
        <fullName evidence="6">Acetyltransferase</fullName>
        <ecNumber evidence="6">2.3.1.-</ecNumber>
    </recommendedName>
</protein>
<gene>
    <name evidence="8" type="ORF">HXN26_04930</name>
</gene>
<comment type="function">
    <text evidence="5">Acetyltransferase implicated in the O-acetylation of Nod factors.</text>
</comment>
<dbReference type="InterPro" id="IPR039369">
    <property type="entry name" value="LacA-like"/>
</dbReference>
<dbReference type="PANTHER" id="PTHR43017:SF1">
    <property type="entry name" value="ACETYLTRANSFERASE YJL218W-RELATED"/>
    <property type="match status" value="1"/>
</dbReference>
<dbReference type="Pfam" id="PF00132">
    <property type="entry name" value="Hexapep"/>
    <property type="match status" value="1"/>
</dbReference>
<dbReference type="Proteomes" id="UP000771736">
    <property type="component" value="Unassembled WGS sequence"/>
</dbReference>
<keyword evidence="2 6" id="KW-0808">Transferase</keyword>
<dbReference type="CDD" id="cd03357">
    <property type="entry name" value="LbH_MAT_GAT"/>
    <property type="match status" value="1"/>
</dbReference>
<evidence type="ECO:0000256" key="1">
    <source>
        <dbReference type="ARBA" id="ARBA00007274"/>
    </source>
</evidence>
<dbReference type="Pfam" id="PF12464">
    <property type="entry name" value="Mac"/>
    <property type="match status" value="1"/>
</dbReference>
<name>A0A930HM40_9BACT</name>
<dbReference type="InterPro" id="IPR024688">
    <property type="entry name" value="Mac_dom"/>
</dbReference>
<evidence type="ECO:0000259" key="7">
    <source>
        <dbReference type="SMART" id="SM01266"/>
    </source>
</evidence>
<proteinExistence type="inferred from homology"/>
<evidence type="ECO:0000256" key="6">
    <source>
        <dbReference type="RuleBase" id="RU367021"/>
    </source>
</evidence>
<dbReference type="GO" id="GO:0008870">
    <property type="term" value="F:galactoside O-acetyltransferase activity"/>
    <property type="evidence" value="ECO:0007669"/>
    <property type="project" value="TreeGrafter"/>
</dbReference>
<evidence type="ECO:0000256" key="4">
    <source>
        <dbReference type="ARBA" id="ARBA00023315"/>
    </source>
</evidence>
<dbReference type="InterPro" id="IPR001451">
    <property type="entry name" value="Hexapep"/>
</dbReference>
<sequence>MTEKEKMGKGMPYYALDPELLKELGICQEECYNLNLLPPSKHKERTLRLRKLLGKTGNEFKIIAPFFCDYGHNIQIGEKFFANTNLVILDEAKVIFGNNVYIAPNCSFYTVGHPTNPQERNKDIEYAYPIVVGNNVWFGGNVVVLPGVAIGNNVTIGAGSVVTKDIPDNVVAVGNPCKVIKFIEIENENNSKD</sequence>
<accession>A0A930HM40</accession>
<dbReference type="SMART" id="SM01266">
    <property type="entry name" value="Mac"/>
    <property type="match status" value="1"/>
</dbReference>
<dbReference type="RefSeq" id="WP_273159244.1">
    <property type="nucleotide sequence ID" value="NZ_JABZSJ010000019.1"/>
</dbReference>
<dbReference type="InterPro" id="IPR011004">
    <property type="entry name" value="Trimer_LpxA-like_sf"/>
</dbReference>
<comment type="similarity">
    <text evidence="1 6">Belongs to the transferase hexapeptide repeat family.</text>
</comment>
<evidence type="ECO:0000313" key="8">
    <source>
        <dbReference type="EMBL" id="MBF1384186.1"/>
    </source>
</evidence>
<evidence type="ECO:0000256" key="2">
    <source>
        <dbReference type="ARBA" id="ARBA00022679"/>
    </source>
</evidence>
<organism evidence="8 9">
    <name type="scientific">Prevotella aurantiaca</name>
    <dbReference type="NCBI Taxonomy" id="596085"/>
    <lineage>
        <taxon>Bacteria</taxon>
        <taxon>Pseudomonadati</taxon>
        <taxon>Bacteroidota</taxon>
        <taxon>Bacteroidia</taxon>
        <taxon>Bacteroidales</taxon>
        <taxon>Prevotellaceae</taxon>
        <taxon>Prevotella</taxon>
    </lineage>
</organism>